<dbReference type="PANTHER" id="PTHR42830">
    <property type="entry name" value="OSMOTICALLY INDUCIBLE FAMILY PROTEIN"/>
    <property type="match status" value="1"/>
</dbReference>
<name>A0A6M4IVL3_9BACT</name>
<dbReference type="GO" id="GO:0004601">
    <property type="term" value="F:peroxidase activity"/>
    <property type="evidence" value="ECO:0007669"/>
    <property type="project" value="InterPro"/>
</dbReference>
<gene>
    <name evidence="2" type="ORF">HKW67_19510</name>
</gene>
<dbReference type="InterPro" id="IPR036102">
    <property type="entry name" value="OsmC/Ohrsf"/>
</dbReference>
<evidence type="ECO:0000313" key="3">
    <source>
        <dbReference type="Proteomes" id="UP000500938"/>
    </source>
</evidence>
<evidence type="ECO:0000313" key="2">
    <source>
        <dbReference type="EMBL" id="QJR37546.1"/>
    </source>
</evidence>
<dbReference type="EMBL" id="CP053085">
    <property type="protein sequence ID" value="QJR37546.1"/>
    <property type="molecule type" value="Genomic_DNA"/>
</dbReference>
<dbReference type="PANTHER" id="PTHR42830:SF1">
    <property type="entry name" value="OSMOTICALLY INDUCIBLE FAMILY PROTEIN"/>
    <property type="match status" value="1"/>
</dbReference>
<dbReference type="Proteomes" id="UP000500938">
    <property type="component" value="Chromosome"/>
</dbReference>
<dbReference type="GO" id="GO:0006979">
    <property type="term" value="P:response to oxidative stress"/>
    <property type="evidence" value="ECO:0007669"/>
    <property type="project" value="InterPro"/>
</dbReference>
<sequence>MRRSGKAVWHGTGLEGSGSLTTPSGVLAEQPYSTKMRFADAEGRSGTNPEELIAAAHAGCFAMALSFQLTGAGFAPTALHVESVITMAQQGNDWSMSGIVLTLDAVVPGIDDATFREKANAAKVGCPVSKALSAVPITLEATLHAE</sequence>
<dbReference type="NCBIfam" id="TIGR03562">
    <property type="entry name" value="osmo_induc_OsmC"/>
    <property type="match status" value="1"/>
</dbReference>
<dbReference type="Pfam" id="PF02566">
    <property type="entry name" value="OsmC"/>
    <property type="match status" value="1"/>
</dbReference>
<accession>A0A6M4IVL3</accession>
<dbReference type="Gene3D" id="3.30.300.20">
    <property type="match status" value="1"/>
</dbReference>
<protein>
    <submittedName>
        <fullName evidence="2">OsmC family protein</fullName>
    </submittedName>
</protein>
<dbReference type="InterPro" id="IPR003718">
    <property type="entry name" value="OsmC/Ohr_fam"/>
</dbReference>
<dbReference type="InterPro" id="IPR052707">
    <property type="entry name" value="OsmC_Ohr_Peroxiredoxin"/>
</dbReference>
<dbReference type="AlphaFoldDB" id="A0A6M4IVL3"/>
<keyword evidence="3" id="KW-1185">Reference proteome</keyword>
<feature type="region of interest" description="Disordered" evidence="1">
    <location>
        <begin position="1"/>
        <end position="25"/>
    </location>
</feature>
<reference evidence="2 3" key="1">
    <citation type="submission" date="2020-05" db="EMBL/GenBank/DDBJ databases">
        <title>Complete genome sequence of Gemmatimonas greenlandica TET16.</title>
        <authorList>
            <person name="Zeng Y."/>
        </authorList>
    </citation>
    <scope>NUCLEOTIDE SEQUENCE [LARGE SCALE GENOMIC DNA]</scope>
    <source>
        <strain evidence="2 3">TET16</strain>
    </source>
</reference>
<dbReference type="InterPro" id="IPR019904">
    <property type="entry name" value="Peroxiredoxin_OsmC"/>
</dbReference>
<dbReference type="RefSeq" id="WP_171226981.1">
    <property type="nucleotide sequence ID" value="NZ_CP053085.1"/>
</dbReference>
<proteinExistence type="predicted"/>
<dbReference type="InterPro" id="IPR015946">
    <property type="entry name" value="KH_dom-like_a/b"/>
</dbReference>
<evidence type="ECO:0000256" key="1">
    <source>
        <dbReference type="SAM" id="MobiDB-lite"/>
    </source>
</evidence>
<dbReference type="SUPFAM" id="SSF82784">
    <property type="entry name" value="OsmC-like"/>
    <property type="match status" value="1"/>
</dbReference>
<organism evidence="2 3">
    <name type="scientific">Gemmatimonas groenlandica</name>
    <dbReference type="NCBI Taxonomy" id="2732249"/>
    <lineage>
        <taxon>Bacteria</taxon>
        <taxon>Pseudomonadati</taxon>
        <taxon>Gemmatimonadota</taxon>
        <taxon>Gemmatimonadia</taxon>
        <taxon>Gemmatimonadales</taxon>
        <taxon>Gemmatimonadaceae</taxon>
        <taxon>Gemmatimonas</taxon>
    </lineage>
</organism>
<dbReference type="KEGG" id="ggr:HKW67_19510"/>